<evidence type="ECO:0000313" key="5">
    <source>
        <dbReference type="Proteomes" id="UP001597357"/>
    </source>
</evidence>
<evidence type="ECO:0000256" key="1">
    <source>
        <dbReference type="ARBA" id="ARBA00022516"/>
    </source>
</evidence>
<sequence length="207" mass="24584">MNYLAHIYLSQERPMVTLGNFMADAVKGNDYQNYSTAIKKGILLHRSIDSYTDSHPIVYQSAHRFFNKFRHYNKVINDVLYDHFLAVNWAEYSIVNLDDFIENFYILLDQHKSVLPQKVNQFYPIMIKQNWLKSYQSISGITQILDQMSRRIPTKAPLSEAVPIMQNHYLPMQNEFKIFFTDLIQHSQEKLALLDKEYPEETNEKFY</sequence>
<dbReference type="EMBL" id="JBHULZ010000023">
    <property type="protein sequence ID" value="MFD2697277.1"/>
    <property type="molecule type" value="Genomic_DNA"/>
</dbReference>
<dbReference type="PANTHER" id="PTHR38764">
    <property type="entry name" value="ACYL CARRIER PROTEIN PHOSPHODIESTERASE"/>
    <property type="match status" value="1"/>
</dbReference>
<keyword evidence="3" id="KW-0443">Lipid metabolism</keyword>
<organism evidence="4 5">
    <name type="scientific">Mesonia sediminis</name>
    <dbReference type="NCBI Taxonomy" id="1703946"/>
    <lineage>
        <taxon>Bacteria</taxon>
        <taxon>Pseudomonadati</taxon>
        <taxon>Bacteroidota</taxon>
        <taxon>Flavobacteriia</taxon>
        <taxon>Flavobacteriales</taxon>
        <taxon>Flavobacteriaceae</taxon>
        <taxon>Mesonia</taxon>
    </lineage>
</organism>
<reference evidence="5" key="1">
    <citation type="journal article" date="2019" name="Int. J. Syst. Evol. Microbiol.">
        <title>The Global Catalogue of Microorganisms (GCM) 10K type strain sequencing project: providing services to taxonomists for standard genome sequencing and annotation.</title>
        <authorList>
            <consortium name="The Broad Institute Genomics Platform"/>
            <consortium name="The Broad Institute Genome Sequencing Center for Infectious Disease"/>
            <person name="Wu L."/>
            <person name="Ma J."/>
        </authorList>
    </citation>
    <scope>NUCLEOTIDE SEQUENCE [LARGE SCALE GENOMIC DNA]</scope>
    <source>
        <strain evidence="5">KCTC 42255</strain>
    </source>
</reference>
<dbReference type="RefSeq" id="WP_379044837.1">
    <property type="nucleotide sequence ID" value="NZ_JBHULZ010000023.1"/>
</dbReference>
<dbReference type="Pfam" id="PF04336">
    <property type="entry name" value="ACP_PD"/>
    <property type="match status" value="1"/>
</dbReference>
<keyword evidence="1" id="KW-0444">Lipid biosynthesis</keyword>
<name>A0ABW5SDM9_9FLAO</name>
<proteinExistence type="predicted"/>
<evidence type="ECO:0000256" key="2">
    <source>
        <dbReference type="ARBA" id="ARBA00022801"/>
    </source>
</evidence>
<comment type="caution">
    <text evidence="4">The sequence shown here is derived from an EMBL/GenBank/DDBJ whole genome shotgun (WGS) entry which is preliminary data.</text>
</comment>
<keyword evidence="2" id="KW-0378">Hydrolase</keyword>
<accession>A0ABW5SDM9</accession>
<dbReference type="PIRSF" id="PIRSF011489">
    <property type="entry name" value="DUF479"/>
    <property type="match status" value="1"/>
</dbReference>
<dbReference type="PANTHER" id="PTHR38764:SF1">
    <property type="entry name" value="ACYL CARRIER PROTEIN PHOSPHODIESTERASE"/>
    <property type="match status" value="1"/>
</dbReference>
<evidence type="ECO:0000313" key="4">
    <source>
        <dbReference type="EMBL" id="MFD2697277.1"/>
    </source>
</evidence>
<gene>
    <name evidence="4" type="ORF">ACFSQ0_04675</name>
</gene>
<keyword evidence="5" id="KW-1185">Reference proteome</keyword>
<protein>
    <submittedName>
        <fullName evidence="4">ACP phosphodiesterase</fullName>
    </submittedName>
</protein>
<dbReference type="InterPro" id="IPR007431">
    <property type="entry name" value="ACP_PD"/>
</dbReference>
<dbReference type="Proteomes" id="UP001597357">
    <property type="component" value="Unassembled WGS sequence"/>
</dbReference>
<evidence type="ECO:0000256" key="3">
    <source>
        <dbReference type="ARBA" id="ARBA00023098"/>
    </source>
</evidence>